<dbReference type="Proteomes" id="UP001257962">
    <property type="component" value="Unassembled WGS sequence"/>
</dbReference>
<feature type="coiled-coil region" evidence="1">
    <location>
        <begin position="300"/>
        <end position="332"/>
    </location>
</feature>
<dbReference type="RefSeq" id="WP_206886667.1">
    <property type="nucleotide sequence ID" value="NZ_JARPXS010000010.1"/>
</dbReference>
<gene>
    <name evidence="3" type="ORF">P7D34_10105</name>
</gene>
<dbReference type="AlphaFoldDB" id="A0AAJ2MMV0"/>
<reference evidence="3" key="1">
    <citation type="submission" date="2023-03" db="EMBL/GenBank/DDBJ databases">
        <authorList>
            <person name="Shen W."/>
            <person name="Cai J."/>
        </authorList>
    </citation>
    <scope>NUCLEOTIDE SEQUENCE</scope>
    <source>
        <strain evidence="3">Y3</strain>
    </source>
</reference>
<organism evidence="3 4">
    <name type="scientific">Lactococcus petauri</name>
    <dbReference type="NCBI Taxonomy" id="1940789"/>
    <lineage>
        <taxon>Bacteria</taxon>
        <taxon>Bacillati</taxon>
        <taxon>Bacillota</taxon>
        <taxon>Bacilli</taxon>
        <taxon>Lactobacillales</taxon>
        <taxon>Streptococcaceae</taxon>
        <taxon>Lactococcus</taxon>
    </lineage>
</organism>
<proteinExistence type="predicted"/>
<keyword evidence="1" id="KW-0175">Coiled coil</keyword>
<dbReference type="EMBL" id="JARPYC010000010">
    <property type="protein sequence ID" value="MDT2667563.1"/>
    <property type="molecule type" value="Genomic_DNA"/>
</dbReference>
<evidence type="ECO:0000313" key="3">
    <source>
        <dbReference type="EMBL" id="MDT2667563.1"/>
    </source>
</evidence>
<sequence>MVKKFISLKFSNKRSLIIPESVGLSEEEIQRIISSTRHSDLVVAVESINALFLRDERSAQFNLYIKNEKETLYGQTIKLPYPKTTDFYELLSRFDTKRRRASDIEEFDIEAPDSITESEIPFVQSSDTQPPLVRSPSERTEVEDKPSEVYSSHEEKMAYDTIAEAFGNSEKMEDKTVQEEPPSEIEEEQVSELKECENCGFNNDLDAKFCSECGFSFIGKKAAETPSTETGNSMSTATKDLVAKVSNTGQETFVVDPQTNYQSSADDMQQLLKVKDGLKNRAQIEKDVALEFESKKAEAIKAADEKVEEEKRKELEALNRTFKEKQELARRDALEVLSVDEKNEVNSRVDAMKNYLKQVYETGLRSIDEGFNMKSANE</sequence>
<accession>A0AAJ2MMV0</accession>
<comment type="caution">
    <text evidence="3">The sequence shown here is derived from an EMBL/GenBank/DDBJ whole genome shotgun (WGS) entry which is preliminary data.</text>
</comment>
<feature type="compositionally biased region" description="Basic and acidic residues" evidence="2">
    <location>
        <begin position="136"/>
        <end position="153"/>
    </location>
</feature>
<protein>
    <submittedName>
        <fullName evidence="3">Zinc ribbon domain-containing protein</fullName>
    </submittedName>
</protein>
<name>A0AAJ2MMV0_9LACT</name>
<evidence type="ECO:0000256" key="2">
    <source>
        <dbReference type="SAM" id="MobiDB-lite"/>
    </source>
</evidence>
<evidence type="ECO:0000256" key="1">
    <source>
        <dbReference type="SAM" id="Coils"/>
    </source>
</evidence>
<feature type="region of interest" description="Disordered" evidence="2">
    <location>
        <begin position="116"/>
        <end position="153"/>
    </location>
</feature>
<evidence type="ECO:0000313" key="4">
    <source>
        <dbReference type="Proteomes" id="UP001257962"/>
    </source>
</evidence>